<reference evidence="1 2" key="1">
    <citation type="journal article" date="2003" name="DNA Res.">
        <title>Complete genome structure of Gloeobacter violaceus PCC 7421, a cyanobacterium that lacks thylakoids.</title>
        <authorList>
            <person name="Nakamura Y."/>
            <person name="Kaneko T."/>
            <person name="Sato S."/>
            <person name="Mimuro M."/>
            <person name="Miyashita H."/>
            <person name="Tsuchiya T."/>
            <person name="Sasamoto S."/>
            <person name="Watanabe A."/>
            <person name="Kawashima K."/>
            <person name="Kishida Y."/>
            <person name="Kiyokawa C."/>
            <person name="Kohara M."/>
            <person name="Matsumoto M."/>
            <person name="Matsuno A."/>
            <person name="Nakazaki N."/>
            <person name="Shimpo S."/>
            <person name="Takeuchi C."/>
            <person name="Yamada M."/>
            <person name="Tabata S."/>
        </authorList>
    </citation>
    <scope>NUCLEOTIDE SEQUENCE [LARGE SCALE GENOMIC DNA]</scope>
    <source>
        <strain evidence="2">ATCC 29082 / PCC 7421</strain>
    </source>
</reference>
<name>Q7NEI5_GLOVI</name>
<reference evidence="1 2" key="2">
    <citation type="journal article" date="2003" name="DNA Res.">
        <title>Complete genome structure of Gloeobacter violaceus PCC 7421, a cyanobacterium that lacks thylakoids (supplement).</title>
        <authorList>
            <person name="Nakamura Y."/>
            <person name="Kaneko T."/>
            <person name="Sato S."/>
            <person name="Mimuro M."/>
            <person name="Miyashita H."/>
            <person name="Tsuchiya T."/>
            <person name="Sasamoto S."/>
            <person name="Watanabe A."/>
            <person name="Kawashima K."/>
            <person name="Kishida Y."/>
            <person name="Kiyokawa C."/>
            <person name="Kohara M."/>
            <person name="Matsumoto M."/>
            <person name="Matsuno A."/>
            <person name="Nakazaki N."/>
            <person name="Shimpo S."/>
            <person name="Takeuchi C."/>
            <person name="Yamada M."/>
            <person name="Tabata S."/>
        </authorList>
    </citation>
    <scope>NUCLEOTIDE SEQUENCE [LARGE SCALE GENOMIC DNA]</scope>
    <source>
        <strain evidence="2">ATCC 29082 / PCC 7421</strain>
    </source>
</reference>
<dbReference type="EMBL" id="BA000045">
    <property type="protein sequence ID" value="BAC91835.1"/>
    <property type="molecule type" value="Genomic_DNA"/>
</dbReference>
<dbReference type="KEGG" id="gvi:glr3894"/>
<dbReference type="RefSeq" id="WP_011143882.1">
    <property type="nucleotide sequence ID" value="NC_005125.1"/>
</dbReference>
<sequence>MHVIDKKTADKRVACRPVKLRDLTESARAEQKQRFEDHLRHYRPELLEADPEAAKLQRELVATQGKIESLKVVLIELGRQLVAAGEPDLSAPETFTVESFITAGQSAAPAALTRIALNDSISRAEAARSKAEAHRASLEVQIQSAHDARKAAIRAEYIEYAPSQIQAASAALAVLMGTLVDEHNYMATTSVDREVRLPHAMLDGVALSVAGWRDIVQFAREGR</sequence>
<protein>
    <submittedName>
        <fullName evidence="1">Glr3894 protein</fullName>
    </submittedName>
</protein>
<dbReference type="Proteomes" id="UP000000557">
    <property type="component" value="Chromosome"/>
</dbReference>
<dbReference type="STRING" id="251221.gene:10761411"/>
<dbReference type="AlphaFoldDB" id="Q7NEI5"/>
<keyword evidence="2" id="KW-1185">Reference proteome</keyword>
<evidence type="ECO:0000313" key="2">
    <source>
        <dbReference type="Proteomes" id="UP000000557"/>
    </source>
</evidence>
<proteinExistence type="predicted"/>
<dbReference type="EnsemblBacteria" id="BAC91835">
    <property type="protein sequence ID" value="BAC91835"/>
    <property type="gene ID" value="BAC91835"/>
</dbReference>
<accession>Q7NEI5</accession>
<evidence type="ECO:0000313" key="1">
    <source>
        <dbReference type="EMBL" id="BAC91835.1"/>
    </source>
</evidence>
<gene>
    <name evidence="1" type="ordered locus">glr3894</name>
</gene>
<organism evidence="1 2">
    <name type="scientific">Gloeobacter violaceus (strain ATCC 29082 / PCC 7421)</name>
    <dbReference type="NCBI Taxonomy" id="251221"/>
    <lineage>
        <taxon>Bacteria</taxon>
        <taxon>Bacillati</taxon>
        <taxon>Cyanobacteriota</taxon>
        <taxon>Cyanophyceae</taxon>
        <taxon>Gloeobacterales</taxon>
        <taxon>Gloeobacteraceae</taxon>
        <taxon>Gloeobacter</taxon>
    </lineage>
</organism>
<dbReference type="PATRIC" id="fig|251221.4.peg.3930"/>
<dbReference type="InParanoid" id="Q7NEI5"/>
<dbReference type="HOGENOM" id="CLU_1238750_0_0_3"/>